<dbReference type="InterPro" id="IPR054767">
    <property type="entry name" value="Cas10-Cmr2_palm2"/>
</dbReference>
<dbReference type="Pfam" id="PF22335">
    <property type="entry name" value="Cas10-Cmr2_palm2"/>
    <property type="match status" value="1"/>
</dbReference>
<evidence type="ECO:0000256" key="1">
    <source>
        <dbReference type="ARBA" id="ARBA00022741"/>
    </source>
</evidence>
<gene>
    <name evidence="5" type="primary">cas10</name>
    <name evidence="5" type="ORF">R5W23_004474</name>
</gene>
<dbReference type="Gene3D" id="3.30.70.2220">
    <property type="entry name" value="CRISPR-Cas system, Cmr2 subunit, D1 domain, cysteine cluster"/>
    <property type="match status" value="1"/>
</dbReference>
<name>A0ABU5FAY5_9BACT</name>
<feature type="region of interest" description="Disordered" evidence="3">
    <location>
        <begin position="330"/>
        <end position="354"/>
    </location>
</feature>
<accession>A0ABU5FAY5</accession>
<proteinExistence type="predicted"/>
<feature type="domain" description="GGDEF" evidence="4">
    <location>
        <begin position="364"/>
        <end position="500"/>
    </location>
</feature>
<sequence length="626" mass="69189">MSTALLSFKLGPVQPFIEAARTIRDLWSGSYLLSWLTAHGIKALFDGTDVKPGVTFVTPDTNSSRNPLLRAVIEGEKGNNDATLACLPHTFAAEVPAAEAATMRDAILNSVSDEWKRIAARVKKAIDPHFQNAAPCWDENWQVQIDSYFEFTCVVLPLDGLTHEVLDQLPVERDDSQGSDPAAQLWGRCWNLLGGLLDATRSVRHVPRYTPDTRGGKCPVKCSLLGSFEQMGPADFNGAQKFWEQVSTPNWSGISGTRLQSKDKFCAISLVKRFAWAVYWSAELNLKPAALRYSDTPTMAAKKWLAEEEVMALEMLRDEHGAWNGQWLHWSRDEPGKGSGDPKRPAGLKGRIDAKSEAQGAPPTYYALLHLDGDNMGDVFQGSTGAQFGNGIERFQQVTKRLTDFAQNDVKRIVTECCGELIYAGGDDVLAFLPTETAIECAGRLRKAFEHEQRLPGATLSGGIAVVHWKEDLRFALGQVRAAEKQAKRIGTKYGNAGVKDALAVTVCKRSGEHTTAVMGWPETAQLQDLIRQFQVGASDRWAYKLSQELETLVQLPAAAGRAELFRLVDRGEYPNKAAFRETVEKLFNGYEKQMTSEDRKWLNPDVLSGFVTLMQTASFLARGSD</sequence>
<dbReference type="NCBIfam" id="TIGR02577">
    <property type="entry name" value="cas_TM1794_Cmr2"/>
    <property type="match status" value="1"/>
</dbReference>
<evidence type="ECO:0000259" key="4">
    <source>
        <dbReference type="PROSITE" id="PS50887"/>
    </source>
</evidence>
<dbReference type="InterPro" id="IPR024615">
    <property type="entry name" value="CRISPR-assoc_Cmr2_N"/>
</dbReference>
<evidence type="ECO:0000313" key="6">
    <source>
        <dbReference type="Proteomes" id="UP001272242"/>
    </source>
</evidence>
<evidence type="ECO:0000256" key="3">
    <source>
        <dbReference type="SAM" id="MobiDB-lite"/>
    </source>
</evidence>
<evidence type="ECO:0000256" key="2">
    <source>
        <dbReference type="ARBA" id="ARBA00023118"/>
    </source>
</evidence>
<dbReference type="PROSITE" id="PS50887">
    <property type="entry name" value="GGDEF"/>
    <property type="match status" value="1"/>
</dbReference>
<dbReference type="InterPro" id="IPR038242">
    <property type="entry name" value="Cmr2_N"/>
</dbReference>
<dbReference type="Proteomes" id="UP001272242">
    <property type="component" value="Unassembled WGS sequence"/>
</dbReference>
<keyword evidence="6" id="KW-1185">Reference proteome</keyword>
<dbReference type="EMBL" id="JAXBLV010000227">
    <property type="protein sequence ID" value="MDY3562991.1"/>
    <property type="molecule type" value="Genomic_DNA"/>
</dbReference>
<evidence type="ECO:0000313" key="5">
    <source>
        <dbReference type="EMBL" id="MDY3562991.1"/>
    </source>
</evidence>
<dbReference type="RefSeq" id="WP_320689256.1">
    <property type="nucleotide sequence ID" value="NZ_JAXBLV010000227.1"/>
</dbReference>
<comment type="caution">
    <text evidence="5">The sequence shown here is derived from an EMBL/GenBank/DDBJ whole genome shotgun (WGS) entry which is preliminary data.</text>
</comment>
<reference evidence="6" key="1">
    <citation type="journal article" date="2023" name="Mar. Drugs">
        <title>Gemmata algarum, a Novel Planctomycete Isolated from an Algal Mat, Displays Antimicrobial Activity.</title>
        <authorList>
            <person name="Kumar G."/>
            <person name="Kallscheuer N."/>
            <person name="Kashif M."/>
            <person name="Ahamad S."/>
            <person name="Jagadeeshwari U."/>
            <person name="Pannikurungottu S."/>
            <person name="Haufschild T."/>
            <person name="Kabuu M."/>
            <person name="Sasikala C."/>
            <person name="Jogler C."/>
            <person name="Ramana C."/>
        </authorList>
    </citation>
    <scope>NUCLEOTIDE SEQUENCE [LARGE SCALE GENOMIC DNA]</scope>
    <source>
        <strain evidence="6">JC673</strain>
    </source>
</reference>
<organism evidence="5 6">
    <name type="scientific">Gemmata algarum</name>
    <dbReference type="NCBI Taxonomy" id="2975278"/>
    <lineage>
        <taxon>Bacteria</taxon>
        <taxon>Pseudomonadati</taxon>
        <taxon>Planctomycetota</taxon>
        <taxon>Planctomycetia</taxon>
        <taxon>Gemmatales</taxon>
        <taxon>Gemmataceae</taxon>
        <taxon>Gemmata</taxon>
    </lineage>
</organism>
<dbReference type="InterPro" id="IPR043128">
    <property type="entry name" value="Rev_trsase/Diguanyl_cyclase"/>
</dbReference>
<dbReference type="InterPro" id="IPR000160">
    <property type="entry name" value="GGDEF_dom"/>
</dbReference>
<protein>
    <submittedName>
        <fullName evidence="5">Type III-B CRISPR-associated protein Cas10/Cmr2</fullName>
    </submittedName>
</protein>
<keyword evidence="2" id="KW-0051">Antiviral defense</keyword>
<keyword evidence="1" id="KW-0547">Nucleotide-binding</keyword>
<dbReference type="Pfam" id="PF12469">
    <property type="entry name" value="Cmr2_N"/>
    <property type="match status" value="1"/>
</dbReference>
<dbReference type="Gene3D" id="3.30.70.270">
    <property type="match status" value="1"/>
</dbReference>
<dbReference type="InterPro" id="IPR013407">
    <property type="entry name" value="CRISPR-assoc_prot_Cmr2"/>
</dbReference>